<gene>
    <name evidence="16" type="ORF">LY89DRAFT_598617</name>
</gene>
<dbReference type="InterPro" id="IPR012110">
    <property type="entry name" value="PDC/IPDC-like"/>
</dbReference>
<dbReference type="GO" id="GO:0000949">
    <property type="term" value="P:aromatic amino acid family catabolic process to alcohol via Ehrlich pathway"/>
    <property type="evidence" value="ECO:0007669"/>
    <property type="project" value="TreeGrafter"/>
</dbReference>
<dbReference type="GO" id="GO:0005634">
    <property type="term" value="C:nucleus"/>
    <property type="evidence" value="ECO:0007669"/>
    <property type="project" value="TreeGrafter"/>
</dbReference>
<dbReference type="InterPro" id="IPR029035">
    <property type="entry name" value="DHS-like_NAD/FAD-binding_dom"/>
</dbReference>
<evidence type="ECO:0000256" key="8">
    <source>
        <dbReference type="ARBA" id="ARBA00022842"/>
    </source>
</evidence>
<dbReference type="GO" id="GO:0005829">
    <property type="term" value="C:cytosol"/>
    <property type="evidence" value="ECO:0007669"/>
    <property type="project" value="TreeGrafter"/>
</dbReference>
<comment type="cofactor">
    <cofactor evidence="11">
        <name>Mg(2+)</name>
        <dbReference type="ChEBI" id="CHEBI:18420"/>
    </cofactor>
    <text evidence="11">Binds 1 Mg(2+) per subunit.</text>
</comment>
<feature type="binding site" evidence="11">
    <location>
        <position position="483"/>
    </location>
    <ligand>
        <name>Mg(2+)</name>
        <dbReference type="ChEBI" id="CHEBI:18420"/>
    </ligand>
</feature>
<evidence type="ECO:0000256" key="1">
    <source>
        <dbReference type="ARBA" id="ARBA00001041"/>
    </source>
</evidence>
<dbReference type="AlphaFoldDB" id="A0A132B9F6"/>
<dbReference type="RefSeq" id="XP_018063391.1">
    <property type="nucleotide sequence ID" value="XM_018210052.1"/>
</dbReference>
<dbReference type="PANTHER" id="PTHR43452">
    <property type="entry name" value="PYRUVATE DECARBOXYLASE"/>
    <property type="match status" value="1"/>
</dbReference>
<dbReference type="GO" id="GO:0000287">
    <property type="term" value="F:magnesium ion binding"/>
    <property type="evidence" value="ECO:0007669"/>
    <property type="project" value="InterPro"/>
</dbReference>
<dbReference type="SUPFAM" id="SSF52467">
    <property type="entry name" value="DHS-like NAD/FAD-binding domain"/>
    <property type="match status" value="1"/>
</dbReference>
<evidence type="ECO:0000256" key="7">
    <source>
        <dbReference type="ARBA" id="ARBA00022793"/>
    </source>
</evidence>
<dbReference type="KEGG" id="psco:LY89DRAFT_598617"/>
<dbReference type="InterPro" id="IPR047213">
    <property type="entry name" value="TPP_PYR_PDC_IPDC-like"/>
</dbReference>
<evidence type="ECO:0000256" key="6">
    <source>
        <dbReference type="ARBA" id="ARBA00022723"/>
    </source>
</evidence>
<dbReference type="GO" id="GO:0004737">
    <property type="term" value="F:pyruvate decarboxylase activity"/>
    <property type="evidence" value="ECO:0007669"/>
    <property type="project" value="UniProtKB-EC"/>
</dbReference>
<proteinExistence type="inferred from homology"/>
<keyword evidence="6 11" id="KW-0479">Metal-binding</keyword>
<dbReference type="CDD" id="cd02005">
    <property type="entry name" value="TPP_PDC_IPDC"/>
    <property type="match status" value="1"/>
</dbReference>
<evidence type="ECO:0000256" key="12">
    <source>
        <dbReference type="RuleBase" id="RU362132"/>
    </source>
</evidence>
<dbReference type="Gene3D" id="3.40.50.970">
    <property type="match status" value="2"/>
</dbReference>
<feature type="binding site" evidence="11">
    <location>
        <position position="481"/>
    </location>
    <ligand>
        <name>Mg(2+)</name>
        <dbReference type="ChEBI" id="CHEBI:18420"/>
    </ligand>
</feature>
<evidence type="ECO:0000256" key="2">
    <source>
        <dbReference type="ARBA" id="ARBA00001964"/>
    </source>
</evidence>
<dbReference type="Gene3D" id="3.40.50.1220">
    <property type="entry name" value="TPP-binding domain"/>
    <property type="match status" value="1"/>
</dbReference>
<dbReference type="PANTHER" id="PTHR43452:SF11">
    <property type="entry name" value="PYRUVATE DECARBOXYLASE"/>
    <property type="match status" value="1"/>
</dbReference>
<evidence type="ECO:0000259" key="13">
    <source>
        <dbReference type="Pfam" id="PF00205"/>
    </source>
</evidence>
<dbReference type="CDD" id="cd07038">
    <property type="entry name" value="TPP_PYR_PDC_IPDC_like"/>
    <property type="match status" value="1"/>
</dbReference>
<sequence>MASTTTTVAGYLFARLHQLGVRSVYGVPGDYNLTLLDYLEPAGLHWAGNCNELNAGYAADGYSRVKGIGALITTFGVGELSAINAIAGAYAEKASVVHIVGTPSRASQDSHALIHHTLNDGDYRRFAQMHAHVTTAQVNLTDPRTCSAQIDFALEQCLLQSRPVYIEVPADMVPIPIASARLDTDISIDHFAQPLNATAALALVLDRMYSCKSPMILVDGEIRAFGAIDELNQLVRLTDWPTWTTTFGKGLIDENLQNNLGIYKGKISQQHVKEYVQSCDLILSFGPHHSDSNTYQYSNIPNPAVTISFGATEIQSDATIIRDLPMKPFLNQLLTNLEISKLVSVSPPHSVEGNVVDSVDSPGDSETVTHCHFWKTMSSFLRPGDIVLGETGTSAHGSRELVLPQTARYFTAVTWLSIGYMLPAALGASMAQRELHEENSHQPDQSRTLLFVGDGSLQVSVQALSDVIRQKVDMIVFVINNDGYTIERCIHGRNRSYNDVAPWRYLLAPAFFGVDEEGEYRAHTYSVATWAELKNVLENDELKRGKGLHMVEVFMSKEDAPPTLLALLEKQKEAEKERDSKVVE</sequence>
<keyword evidence="7" id="KW-0210">Decarboxylase</keyword>
<dbReference type="Proteomes" id="UP000070700">
    <property type="component" value="Unassembled WGS sequence"/>
</dbReference>
<dbReference type="PIRSF" id="PIRSF036565">
    <property type="entry name" value="Pyruvt_ip_decrb"/>
    <property type="match status" value="1"/>
</dbReference>
<comment type="similarity">
    <text evidence="3 12">Belongs to the TPP enzyme family.</text>
</comment>
<dbReference type="InterPro" id="IPR012001">
    <property type="entry name" value="Thiamin_PyroP_enz_TPP-bd_dom"/>
</dbReference>
<evidence type="ECO:0000313" key="16">
    <source>
        <dbReference type="EMBL" id="KUJ09036.1"/>
    </source>
</evidence>
<reference evidence="16 17" key="1">
    <citation type="submission" date="2015-10" db="EMBL/GenBank/DDBJ databases">
        <title>Full genome of DAOMC 229536 Phialocephala scopiformis, a fungal endophyte of spruce producing the potent anti-insectan compound rugulosin.</title>
        <authorList>
            <consortium name="DOE Joint Genome Institute"/>
            <person name="Walker A.K."/>
            <person name="Frasz S.L."/>
            <person name="Seifert K.A."/>
            <person name="Miller J.D."/>
            <person name="Mondo S.J."/>
            <person name="Labutti K."/>
            <person name="Lipzen A."/>
            <person name="Dockter R."/>
            <person name="Kennedy M."/>
            <person name="Grigoriev I.V."/>
            <person name="Spatafora J.W."/>
        </authorList>
    </citation>
    <scope>NUCLEOTIDE SEQUENCE [LARGE SCALE GENOMIC DNA]</scope>
    <source>
        <strain evidence="16 17">CBS 120377</strain>
    </source>
</reference>
<evidence type="ECO:0000256" key="4">
    <source>
        <dbReference type="ARBA" id="ARBA00013202"/>
    </source>
</evidence>
<comment type="catalytic activity">
    <reaction evidence="1">
        <text>a 2-oxocarboxylate + H(+) = an aldehyde + CO2</text>
        <dbReference type="Rhea" id="RHEA:11628"/>
        <dbReference type="ChEBI" id="CHEBI:15378"/>
        <dbReference type="ChEBI" id="CHEBI:16526"/>
        <dbReference type="ChEBI" id="CHEBI:17478"/>
        <dbReference type="ChEBI" id="CHEBI:35179"/>
        <dbReference type="EC" id="4.1.1.1"/>
    </reaction>
</comment>
<protein>
    <recommendedName>
        <fullName evidence="5">Pyruvate decarboxylase</fullName>
        <ecNumber evidence="4">4.1.1.1</ecNumber>
    </recommendedName>
</protein>
<feature type="domain" description="Thiamine pyrophosphate enzyme central" evidence="13">
    <location>
        <begin position="204"/>
        <end position="329"/>
    </location>
</feature>
<keyword evidence="9 12" id="KW-0786">Thiamine pyrophosphate</keyword>
<dbReference type="OrthoDB" id="3970464at2759"/>
<evidence type="ECO:0000256" key="9">
    <source>
        <dbReference type="ARBA" id="ARBA00023052"/>
    </source>
</evidence>
<dbReference type="InterPro" id="IPR012000">
    <property type="entry name" value="Thiamin_PyroP_enz_cen_dom"/>
</dbReference>
<dbReference type="FunFam" id="3.40.50.970:FF:000024">
    <property type="entry name" value="Pyruvate decarboxylase isozyme"/>
    <property type="match status" value="1"/>
</dbReference>
<dbReference type="InterPro" id="IPR047214">
    <property type="entry name" value="TPP_PDC_IPDC"/>
</dbReference>
<organism evidence="16 17">
    <name type="scientific">Mollisia scopiformis</name>
    <name type="common">Conifer needle endophyte fungus</name>
    <name type="synonym">Phialocephala scopiformis</name>
    <dbReference type="NCBI Taxonomy" id="149040"/>
    <lineage>
        <taxon>Eukaryota</taxon>
        <taxon>Fungi</taxon>
        <taxon>Dikarya</taxon>
        <taxon>Ascomycota</taxon>
        <taxon>Pezizomycotina</taxon>
        <taxon>Leotiomycetes</taxon>
        <taxon>Helotiales</taxon>
        <taxon>Mollisiaceae</taxon>
        <taxon>Mollisia</taxon>
    </lineage>
</organism>
<dbReference type="GO" id="GO:0030976">
    <property type="term" value="F:thiamine pyrophosphate binding"/>
    <property type="evidence" value="ECO:0007669"/>
    <property type="project" value="InterPro"/>
</dbReference>
<evidence type="ECO:0000256" key="10">
    <source>
        <dbReference type="ARBA" id="ARBA00023239"/>
    </source>
</evidence>
<keyword evidence="17" id="KW-1185">Reference proteome</keyword>
<keyword evidence="10" id="KW-0456">Lyase</keyword>
<dbReference type="EMBL" id="KQ947433">
    <property type="protein sequence ID" value="KUJ09036.1"/>
    <property type="molecule type" value="Genomic_DNA"/>
</dbReference>
<dbReference type="STRING" id="149040.A0A132B9F6"/>
<dbReference type="SUPFAM" id="SSF52518">
    <property type="entry name" value="Thiamin diphosphate-binding fold (THDP-binding)"/>
    <property type="match status" value="2"/>
</dbReference>
<dbReference type="InterPro" id="IPR029061">
    <property type="entry name" value="THDP-binding"/>
</dbReference>
<dbReference type="InParanoid" id="A0A132B9F6"/>
<evidence type="ECO:0000256" key="11">
    <source>
        <dbReference type="PIRSR" id="PIRSR036565-2"/>
    </source>
</evidence>
<dbReference type="EC" id="4.1.1.1" evidence="4"/>
<feature type="domain" description="Thiamine pyrophosphate enzyme TPP-binding" evidence="14">
    <location>
        <begin position="404"/>
        <end position="490"/>
    </location>
</feature>
<dbReference type="Pfam" id="PF00205">
    <property type="entry name" value="TPP_enzyme_M"/>
    <property type="match status" value="1"/>
</dbReference>
<comment type="cofactor">
    <cofactor evidence="2">
        <name>thiamine diphosphate</name>
        <dbReference type="ChEBI" id="CHEBI:58937"/>
    </cofactor>
</comment>
<dbReference type="InterPro" id="IPR011766">
    <property type="entry name" value="TPP_enzyme_TPP-bd"/>
</dbReference>
<evidence type="ECO:0000256" key="3">
    <source>
        <dbReference type="ARBA" id="ARBA00007812"/>
    </source>
</evidence>
<name>A0A132B9F6_MOLSC</name>
<evidence type="ECO:0000256" key="5">
    <source>
        <dbReference type="ARBA" id="ARBA00014422"/>
    </source>
</evidence>
<evidence type="ECO:0000259" key="14">
    <source>
        <dbReference type="Pfam" id="PF02775"/>
    </source>
</evidence>
<accession>A0A132B9F6</accession>
<dbReference type="Pfam" id="PF02776">
    <property type="entry name" value="TPP_enzyme_N"/>
    <property type="match status" value="1"/>
</dbReference>
<feature type="binding site" evidence="11">
    <location>
        <position position="454"/>
    </location>
    <ligand>
        <name>Mg(2+)</name>
        <dbReference type="ChEBI" id="CHEBI:18420"/>
    </ligand>
</feature>
<feature type="domain" description="Thiamine pyrophosphate enzyme N-terminal TPP-binding" evidence="15">
    <location>
        <begin position="7"/>
        <end position="113"/>
    </location>
</feature>
<dbReference type="Pfam" id="PF02775">
    <property type="entry name" value="TPP_enzyme_C"/>
    <property type="match status" value="1"/>
</dbReference>
<keyword evidence="8 11" id="KW-0460">Magnesium</keyword>
<evidence type="ECO:0000259" key="15">
    <source>
        <dbReference type="Pfam" id="PF02776"/>
    </source>
</evidence>
<dbReference type="GeneID" id="28819778"/>
<evidence type="ECO:0000313" key="17">
    <source>
        <dbReference type="Proteomes" id="UP000070700"/>
    </source>
</evidence>
<dbReference type="FunFam" id="3.40.50.970:FF:000019">
    <property type="entry name" value="Pyruvate decarboxylase isozyme"/>
    <property type="match status" value="1"/>
</dbReference>